<dbReference type="Proteomes" id="UP001058003">
    <property type="component" value="Chromosome"/>
</dbReference>
<evidence type="ECO:0000313" key="1">
    <source>
        <dbReference type="EMBL" id="UWZ54502.1"/>
    </source>
</evidence>
<organism evidence="1 2">
    <name type="scientific">Dactylosporangium aurantiacum</name>
    <dbReference type="NCBI Taxonomy" id="35754"/>
    <lineage>
        <taxon>Bacteria</taxon>
        <taxon>Bacillati</taxon>
        <taxon>Actinomycetota</taxon>
        <taxon>Actinomycetes</taxon>
        <taxon>Micromonosporales</taxon>
        <taxon>Micromonosporaceae</taxon>
        <taxon>Dactylosporangium</taxon>
    </lineage>
</organism>
<dbReference type="Pfam" id="PF04978">
    <property type="entry name" value="MST"/>
    <property type="match status" value="1"/>
</dbReference>
<dbReference type="Gene3D" id="1.20.120.450">
    <property type="entry name" value="dinb family like domain"/>
    <property type="match status" value="1"/>
</dbReference>
<sequence>MRVGELLVEGFGRLPDLVRGAVEGLSAQQLTWAPAPGANTVGWLVWHLTRVQDGHVAELIDGAEQLWVTGDWAGRFGLDPDPDNTGYGHTAAQVQAVRPDGPEALIGYFEAVSARTVEWLATLTEQDLDRVVDEAWDPPVTLGVRLVSVLDDDTQHAGQAAYVRGLIP</sequence>
<dbReference type="EMBL" id="CP073767">
    <property type="protein sequence ID" value="UWZ54502.1"/>
    <property type="molecule type" value="Genomic_DNA"/>
</dbReference>
<protein>
    <submittedName>
        <fullName evidence="1">DUF664 domain-containing protein</fullName>
    </submittedName>
</protein>
<dbReference type="AlphaFoldDB" id="A0A9Q9IIE9"/>
<evidence type="ECO:0000313" key="2">
    <source>
        <dbReference type="Proteomes" id="UP001058003"/>
    </source>
</evidence>
<dbReference type="NCBIfam" id="NF047843">
    <property type="entry name" value="MST_Rv0443"/>
    <property type="match status" value="1"/>
</dbReference>
<gene>
    <name evidence="1" type="ORF">Daura_50115</name>
</gene>
<dbReference type="InterPro" id="IPR034660">
    <property type="entry name" value="DinB/YfiT-like"/>
</dbReference>
<dbReference type="SUPFAM" id="SSF109854">
    <property type="entry name" value="DinB/YfiT-like putative metalloenzymes"/>
    <property type="match status" value="1"/>
</dbReference>
<name>A0A9Q9IIE9_9ACTN</name>
<reference evidence="1" key="1">
    <citation type="submission" date="2021-04" db="EMBL/GenBank/DDBJ databases">
        <title>Dactylosporangium aurantiacum NRRL B-8018 full assembly.</title>
        <authorList>
            <person name="Hartkoorn R.C."/>
            <person name="Beaudoing E."/>
            <person name="Hot D."/>
        </authorList>
    </citation>
    <scope>NUCLEOTIDE SEQUENCE</scope>
    <source>
        <strain evidence="1">NRRL B-8018</strain>
    </source>
</reference>
<accession>A0A9Q9IIE9</accession>
<dbReference type="RefSeq" id="WP_033362777.1">
    <property type="nucleotide sequence ID" value="NZ_CP073767.1"/>
</dbReference>
<dbReference type="InterPro" id="IPR007061">
    <property type="entry name" value="MST-like"/>
</dbReference>
<dbReference type="OrthoDB" id="2363925at2"/>
<keyword evidence="2" id="KW-1185">Reference proteome</keyword>
<dbReference type="KEGG" id="daur:Daura_50115"/>
<proteinExistence type="predicted"/>